<dbReference type="InterPro" id="IPR036812">
    <property type="entry name" value="NAD(P)_OxRdtase_dom_sf"/>
</dbReference>
<dbReference type="AlphaFoldDB" id="A0A1F7IKE9"/>
<dbReference type="EMBL" id="MGAK01000029">
    <property type="protein sequence ID" value="OGK43846.1"/>
    <property type="molecule type" value="Genomic_DNA"/>
</dbReference>
<dbReference type="Proteomes" id="UP000179072">
    <property type="component" value="Unassembled WGS sequence"/>
</dbReference>
<dbReference type="PANTHER" id="PTHR43312">
    <property type="entry name" value="D-THREO-ALDOSE 1-DEHYDROGENASE"/>
    <property type="match status" value="1"/>
</dbReference>
<dbReference type="STRING" id="1802060.A2957_01885"/>
<dbReference type="PANTHER" id="PTHR43312:SF1">
    <property type="entry name" value="NADP-DEPENDENT OXIDOREDUCTASE DOMAIN-CONTAINING PROTEIN"/>
    <property type="match status" value="1"/>
</dbReference>
<accession>A0A1F7IKE9</accession>
<reference evidence="2 3" key="1">
    <citation type="journal article" date="2016" name="Nat. Commun.">
        <title>Thousands of microbial genomes shed light on interconnected biogeochemical processes in an aquifer system.</title>
        <authorList>
            <person name="Anantharaman K."/>
            <person name="Brown C.T."/>
            <person name="Hug L.A."/>
            <person name="Sharon I."/>
            <person name="Castelle C.J."/>
            <person name="Probst A.J."/>
            <person name="Thomas B.C."/>
            <person name="Singh A."/>
            <person name="Wilkins M.J."/>
            <person name="Karaoz U."/>
            <person name="Brodie E.L."/>
            <person name="Williams K.H."/>
            <person name="Hubbard S.S."/>
            <person name="Banfield J.F."/>
        </authorList>
    </citation>
    <scope>NUCLEOTIDE SEQUENCE [LARGE SCALE GENOMIC DNA]</scope>
</reference>
<evidence type="ECO:0000313" key="2">
    <source>
        <dbReference type="EMBL" id="OGK43846.1"/>
    </source>
</evidence>
<dbReference type="CDD" id="cd19086">
    <property type="entry name" value="AKR_AKR11C1"/>
    <property type="match status" value="1"/>
</dbReference>
<sequence length="324" mass="37127">MNYRTFGRTGWKVSEIGHGMWGMGSWKDSDDKTSLEALHRSVELGINFFDTAWIYGNGRSEKLLGQLIKAHPNKGLYTVTKIPPKNMKWPAEPWYNLNDTFPYEHIIEYTEKSLKNLGLEKIDLILFHVWDDAWAENDQWQKAVDDLKKRGLIQAFGISIDRWEPENVIKAIGTGLIDAVEVIYNIFDQAPEDVLLPLCREKNIATIARVPLDEGSLTGTLTAESTWQEGDWRNTYFTPKNLSETLPRIDSLMKLLPSGMTLPELALRFILSNPDIGTTIPGMRKTRNVETNISASEKGKLDTELINELRKYRWDRKSTPKTRD</sequence>
<protein>
    <submittedName>
        <fullName evidence="2">Aldo/keto reductase</fullName>
    </submittedName>
</protein>
<evidence type="ECO:0000259" key="1">
    <source>
        <dbReference type="Pfam" id="PF00248"/>
    </source>
</evidence>
<gene>
    <name evidence="2" type="ORF">A2957_01885</name>
</gene>
<name>A0A1F7IKE9_9BACT</name>
<evidence type="ECO:0000313" key="3">
    <source>
        <dbReference type="Proteomes" id="UP000179072"/>
    </source>
</evidence>
<comment type="caution">
    <text evidence="2">The sequence shown here is derived from an EMBL/GenBank/DDBJ whole genome shotgun (WGS) entry which is preliminary data.</text>
</comment>
<dbReference type="SUPFAM" id="SSF51430">
    <property type="entry name" value="NAD(P)-linked oxidoreductase"/>
    <property type="match status" value="1"/>
</dbReference>
<dbReference type="InterPro" id="IPR053135">
    <property type="entry name" value="AKR2_Oxidoreductase"/>
</dbReference>
<dbReference type="InterPro" id="IPR023210">
    <property type="entry name" value="NADP_OxRdtase_dom"/>
</dbReference>
<organism evidence="2 3">
    <name type="scientific">Candidatus Roizmanbacteria bacterium RIFCSPLOWO2_01_FULL_38_11</name>
    <dbReference type="NCBI Taxonomy" id="1802060"/>
    <lineage>
        <taxon>Bacteria</taxon>
        <taxon>Candidatus Roizmaniibacteriota</taxon>
    </lineage>
</organism>
<feature type="domain" description="NADP-dependent oxidoreductase" evidence="1">
    <location>
        <begin position="15"/>
        <end position="311"/>
    </location>
</feature>
<dbReference type="Pfam" id="PF00248">
    <property type="entry name" value="Aldo_ket_red"/>
    <property type="match status" value="1"/>
</dbReference>
<proteinExistence type="predicted"/>
<dbReference type="Gene3D" id="3.20.20.100">
    <property type="entry name" value="NADP-dependent oxidoreductase domain"/>
    <property type="match status" value="1"/>
</dbReference>